<dbReference type="AlphaFoldDB" id="A0A392TDQ7"/>
<sequence>MVQACIQQAPRVQNNTRWVKLQERWIKCNVEAGFFIDQGITTIACCARNSNDELQYAQTRQYNLKLSTLEGD</sequence>
<accession>A0A392TDQ7</accession>
<protein>
    <submittedName>
        <fullName evidence="1">Uncharacterized protein</fullName>
    </submittedName>
</protein>
<evidence type="ECO:0000313" key="2">
    <source>
        <dbReference type="Proteomes" id="UP000265520"/>
    </source>
</evidence>
<reference evidence="1 2" key="1">
    <citation type="journal article" date="2018" name="Front. Plant Sci.">
        <title>Red Clover (Trifolium pratense) and Zigzag Clover (T. medium) - A Picture of Genomic Similarities and Differences.</title>
        <authorList>
            <person name="Dluhosova J."/>
            <person name="Istvanek J."/>
            <person name="Nedelnik J."/>
            <person name="Repkova J."/>
        </authorList>
    </citation>
    <scope>NUCLEOTIDE SEQUENCE [LARGE SCALE GENOMIC DNA]</scope>
    <source>
        <strain evidence="2">cv. 10/8</strain>
        <tissue evidence="1">Leaf</tissue>
    </source>
</reference>
<organism evidence="1 2">
    <name type="scientific">Trifolium medium</name>
    <dbReference type="NCBI Taxonomy" id="97028"/>
    <lineage>
        <taxon>Eukaryota</taxon>
        <taxon>Viridiplantae</taxon>
        <taxon>Streptophyta</taxon>
        <taxon>Embryophyta</taxon>
        <taxon>Tracheophyta</taxon>
        <taxon>Spermatophyta</taxon>
        <taxon>Magnoliopsida</taxon>
        <taxon>eudicotyledons</taxon>
        <taxon>Gunneridae</taxon>
        <taxon>Pentapetalae</taxon>
        <taxon>rosids</taxon>
        <taxon>fabids</taxon>
        <taxon>Fabales</taxon>
        <taxon>Fabaceae</taxon>
        <taxon>Papilionoideae</taxon>
        <taxon>50 kb inversion clade</taxon>
        <taxon>NPAAA clade</taxon>
        <taxon>Hologalegina</taxon>
        <taxon>IRL clade</taxon>
        <taxon>Trifolieae</taxon>
        <taxon>Trifolium</taxon>
    </lineage>
</organism>
<comment type="caution">
    <text evidence="1">The sequence shown here is derived from an EMBL/GenBank/DDBJ whole genome shotgun (WGS) entry which is preliminary data.</text>
</comment>
<dbReference type="Proteomes" id="UP000265520">
    <property type="component" value="Unassembled WGS sequence"/>
</dbReference>
<keyword evidence="2" id="KW-1185">Reference proteome</keyword>
<dbReference type="EMBL" id="LXQA010560812">
    <property type="protein sequence ID" value="MCI59293.1"/>
    <property type="molecule type" value="Genomic_DNA"/>
</dbReference>
<proteinExistence type="predicted"/>
<evidence type="ECO:0000313" key="1">
    <source>
        <dbReference type="EMBL" id="MCI59293.1"/>
    </source>
</evidence>
<name>A0A392TDQ7_9FABA</name>